<dbReference type="RefSeq" id="WP_124877926.1">
    <property type="nucleotide sequence ID" value="NZ_RQJO01000011.1"/>
</dbReference>
<sequence>MNLGIEIGGTKLQVVAGEGTAIRHHFRFTVDKSRGASGILEHIDEAIQQIPAPIQTVGVGFGGPVDTQTGRIATSHQIEGWAGFGLADWLRERTSAERIRVENDANVAALGEATHGAGRHFRQVFYVTLGSGVGGGMIVDGQIYHGMPPGETEIGHIRLDKTGTTLESVCSGWAVDQEIRHAIADLSTDSLLKQLVGTQKTGEARFLREAFDQGDPTARRIFERIADDLAFALSHVVHLLHPDVLILGGGLSLTGEPLRAAVEKILPTYIMGAFQPGPAIRLAELGENTVPIGALSL</sequence>
<dbReference type="InterPro" id="IPR043129">
    <property type="entry name" value="ATPase_NBD"/>
</dbReference>
<dbReference type="AlphaFoldDB" id="A0A3P1BFS1"/>
<keyword evidence="3" id="KW-1185">Reference proteome</keyword>
<dbReference type="InterPro" id="IPR049874">
    <property type="entry name" value="ROK_cs"/>
</dbReference>
<name>A0A3P1BFS1_9BACT</name>
<dbReference type="InterPro" id="IPR000600">
    <property type="entry name" value="ROK"/>
</dbReference>
<dbReference type="OrthoDB" id="9810372at2"/>
<dbReference type="SUPFAM" id="SSF53067">
    <property type="entry name" value="Actin-like ATPase domain"/>
    <property type="match status" value="1"/>
</dbReference>
<protein>
    <submittedName>
        <fullName evidence="2">ROK family protein</fullName>
    </submittedName>
</protein>
<dbReference type="Gene3D" id="3.30.420.40">
    <property type="match status" value="2"/>
</dbReference>
<proteinExistence type="inferred from homology"/>
<dbReference type="PANTHER" id="PTHR18964:SF149">
    <property type="entry name" value="BIFUNCTIONAL UDP-N-ACETYLGLUCOSAMINE 2-EPIMERASE_N-ACETYLMANNOSAMINE KINASE"/>
    <property type="match status" value="1"/>
</dbReference>
<gene>
    <name evidence="2" type="ORF">EHT25_25005</name>
</gene>
<dbReference type="Proteomes" id="UP000271925">
    <property type="component" value="Unassembled WGS sequence"/>
</dbReference>
<dbReference type="EMBL" id="RQJO01000011">
    <property type="protein sequence ID" value="RRA99894.1"/>
    <property type="molecule type" value="Genomic_DNA"/>
</dbReference>
<comment type="caution">
    <text evidence="2">The sequence shown here is derived from an EMBL/GenBank/DDBJ whole genome shotgun (WGS) entry which is preliminary data.</text>
</comment>
<comment type="similarity">
    <text evidence="1">Belongs to the ROK (NagC/XylR) family.</text>
</comment>
<evidence type="ECO:0000313" key="3">
    <source>
        <dbReference type="Proteomes" id="UP000271925"/>
    </source>
</evidence>
<evidence type="ECO:0000256" key="1">
    <source>
        <dbReference type="ARBA" id="ARBA00006479"/>
    </source>
</evidence>
<dbReference type="Pfam" id="PF00480">
    <property type="entry name" value="ROK"/>
    <property type="match status" value="1"/>
</dbReference>
<accession>A0A3P1BFS1</accession>
<dbReference type="PROSITE" id="PS01125">
    <property type="entry name" value="ROK"/>
    <property type="match status" value="1"/>
</dbReference>
<reference evidence="2 3" key="1">
    <citation type="submission" date="2018-11" db="EMBL/GenBank/DDBJ databases">
        <authorList>
            <person name="Zhou Z."/>
            <person name="Wang G."/>
        </authorList>
    </citation>
    <scope>NUCLEOTIDE SEQUENCE [LARGE SCALE GENOMIC DNA]</scope>
    <source>
        <strain evidence="2 3">KCTC52004</strain>
    </source>
</reference>
<dbReference type="PANTHER" id="PTHR18964">
    <property type="entry name" value="ROK (REPRESSOR, ORF, KINASE) FAMILY"/>
    <property type="match status" value="1"/>
</dbReference>
<organism evidence="2 3">
    <name type="scientific">Larkinella rosea</name>
    <dbReference type="NCBI Taxonomy" id="2025312"/>
    <lineage>
        <taxon>Bacteria</taxon>
        <taxon>Pseudomonadati</taxon>
        <taxon>Bacteroidota</taxon>
        <taxon>Cytophagia</taxon>
        <taxon>Cytophagales</taxon>
        <taxon>Spirosomataceae</taxon>
        <taxon>Larkinella</taxon>
    </lineage>
</organism>
<evidence type="ECO:0000313" key="2">
    <source>
        <dbReference type="EMBL" id="RRA99894.1"/>
    </source>
</evidence>